<comment type="caution">
    <text evidence="2">The sequence shown here is derived from an EMBL/GenBank/DDBJ whole genome shotgun (WGS) entry which is preliminary data.</text>
</comment>
<keyword evidence="3" id="KW-1185">Reference proteome</keyword>
<dbReference type="RefSeq" id="WP_146350761.1">
    <property type="nucleotide sequence ID" value="NZ_VOBR01000005.1"/>
</dbReference>
<dbReference type="OrthoDB" id="3543412at2"/>
<dbReference type="AlphaFoldDB" id="A0A563EYB0"/>
<evidence type="ECO:0000313" key="3">
    <source>
        <dbReference type="Proteomes" id="UP000316639"/>
    </source>
</evidence>
<dbReference type="InterPro" id="IPR007436">
    <property type="entry name" value="DUF485"/>
</dbReference>
<dbReference type="EMBL" id="VOBR01000005">
    <property type="protein sequence ID" value="TWP52705.1"/>
    <property type="molecule type" value="Genomic_DNA"/>
</dbReference>
<organism evidence="2 3">
    <name type="scientific">Lentzea tibetensis</name>
    <dbReference type="NCBI Taxonomy" id="2591470"/>
    <lineage>
        <taxon>Bacteria</taxon>
        <taxon>Bacillati</taxon>
        <taxon>Actinomycetota</taxon>
        <taxon>Actinomycetes</taxon>
        <taxon>Pseudonocardiales</taxon>
        <taxon>Pseudonocardiaceae</taxon>
        <taxon>Lentzea</taxon>
    </lineage>
</organism>
<evidence type="ECO:0000256" key="1">
    <source>
        <dbReference type="SAM" id="Phobius"/>
    </source>
</evidence>
<dbReference type="PANTHER" id="PTHR38441:SF1">
    <property type="entry name" value="MEMBRANE PROTEIN"/>
    <property type="match status" value="1"/>
</dbReference>
<dbReference type="Proteomes" id="UP000316639">
    <property type="component" value="Unassembled WGS sequence"/>
</dbReference>
<gene>
    <name evidence="2" type="ORF">FKR81_10430</name>
</gene>
<keyword evidence="1" id="KW-1133">Transmembrane helix</keyword>
<feature type="transmembrane region" description="Helical" evidence="1">
    <location>
        <begin position="57"/>
        <end position="81"/>
    </location>
</feature>
<accession>A0A563EYB0</accession>
<evidence type="ECO:0000313" key="2">
    <source>
        <dbReference type="EMBL" id="TWP52705.1"/>
    </source>
</evidence>
<sequence>MTKALWSPVETRQAHQENSGFATFADPDVPSYVDADGKPDFELIRDSDDFRLLRRRLVLFVFPMSALFLCSYMTFVLLSAYAYDFVSHRVFGVVNVGILLGLGQFVTTIIITLTYARYAKRKLDPQTKVIRGMAGLPD</sequence>
<dbReference type="Pfam" id="PF04341">
    <property type="entry name" value="DUF485"/>
    <property type="match status" value="1"/>
</dbReference>
<name>A0A563EYB0_9PSEU</name>
<reference evidence="2 3" key="1">
    <citation type="submission" date="2019-07" db="EMBL/GenBank/DDBJ databases">
        <title>Lentzea xizangensis sp. nov., isolated from Qinghai-Tibetan Plateau Soils.</title>
        <authorList>
            <person name="Huang J."/>
        </authorList>
    </citation>
    <scope>NUCLEOTIDE SEQUENCE [LARGE SCALE GENOMIC DNA]</scope>
    <source>
        <strain evidence="2 3">FXJ1.1311</strain>
    </source>
</reference>
<protein>
    <submittedName>
        <fullName evidence="2">DUF485 domain-containing protein</fullName>
    </submittedName>
</protein>
<proteinExistence type="predicted"/>
<keyword evidence="1" id="KW-0812">Transmembrane</keyword>
<keyword evidence="1" id="KW-0472">Membrane</keyword>
<feature type="transmembrane region" description="Helical" evidence="1">
    <location>
        <begin position="93"/>
        <end position="116"/>
    </location>
</feature>
<dbReference type="PANTHER" id="PTHR38441">
    <property type="entry name" value="INTEGRAL MEMBRANE PROTEIN-RELATED"/>
    <property type="match status" value="1"/>
</dbReference>